<evidence type="ECO:0000256" key="5">
    <source>
        <dbReference type="ARBA" id="ARBA00022737"/>
    </source>
</evidence>
<keyword evidence="13" id="KW-1185">Reference proteome</keyword>
<dbReference type="GO" id="GO:0000064">
    <property type="term" value="F:L-ornithine transmembrane transporter activity"/>
    <property type="evidence" value="ECO:0007669"/>
    <property type="project" value="TreeGrafter"/>
</dbReference>
<keyword evidence="3 10" id="KW-0813">Transport</keyword>
<feature type="compositionally biased region" description="Polar residues" evidence="11">
    <location>
        <begin position="162"/>
        <end position="182"/>
    </location>
</feature>
<evidence type="ECO:0000313" key="13">
    <source>
        <dbReference type="Proteomes" id="UP000289152"/>
    </source>
</evidence>
<organism evidence="12 13">
    <name type="scientific">Tremella mesenterica</name>
    <name type="common">Jelly fungus</name>
    <dbReference type="NCBI Taxonomy" id="5217"/>
    <lineage>
        <taxon>Eukaryota</taxon>
        <taxon>Fungi</taxon>
        <taxon>Dikarya</taxon>
        <taxon>Basidiomycota</taxon>
        <taxon>Agaricomycotina</taxon>
        <taxon>Tremellomycetes</taxon>
        <taxon>Tremellales</taxon>
        <taxon>Tremellaceae</taxon>
        <taxon>Tremella</taxon>
    </lineage>
</organism>
<evidence type="ECO:0000256" key="2">
    <source>
        <dbReference type="ARBA" id="ARBA00006375"/>
    </source>
</evidence>
<dbReference type="PROSITE" id="PS50920">
    <property type="entry name" value="SOLCAR"/>
    <property type="match status" value="3"/>
</dbReference>
<protein>
    <submittedName>
        <fullName evidence="12">Mitochondrial ornithine carrier protein</fullName>
    </submittedName>
</protein>
<dbReference type="InParanoid" id="A0A4Q1BSJ4"/>
<feature type="region of interest" description="Disordered" evidence="11">
    <location>
        <begin position="158"/>
        <end position="202"/>
    </location>
</feature>
<evidence type="ECO:0000256" key="6">
    <source>
        <dbReference type="ARBA" id="ARBA00022989"/>
    </source>
</evidence>
<dbReference type="OrthoDB" id="2139348at2759"/>
<name>A0A4Q1BSJ4_TREME</name>
<keyword evidence="6" id="KW-1133">Transmembrane helix</keyword>
<evidence type="ECO:0000256" key="3">
    <source>
        <dbReference type="ARBA" id="ARBA00022448"/>
    </source>
</evidence>
<evidence type="ECO:0000313" key="12">
    <source>
        <dbReference type="EMBL" id="RXK40936.1"/>
    </source>
</evidence>
<sequence length="374" mass="40943">MGHEDSGVKDMVFGSFAGMVAKLFEHPFDLVKVRLQSQPTDRALTFTGPWDCFKQTYLHEGWKGLYRGLSAPLLGAACENACLFLVYGKTQNIILHFRPGETTDTSLEKRQLSQAELALAAAAAGAVTSFVLTPIELIKCRMQVQMLAREGAFGPLSHPHAHTTSIPTTSIHPQTRSITQLASSSSSSTSTSTLHPPRPGLPPLEGPFQLIRSTIRQHGLRGLWLGQIGTLFRETGGSSAWFTAYNLSSAYFLAQRQKKMDSLPNAGRDVPRLTKADLATWELMFSGALAGMSYNIVLFPADSVKSAMQTRAELNPNLPREGFWTTAGRIWSKRGLRGMYAGCGLTVARAAPSSALIFLIYESLSSRMGWIFDR</sequence>
<dbReference type="AlphaFoldDB" id="A0A4Q1BSJ4"/>
<keyword evidence="5" id="KW-0677">Repeat</keyword>
<evidence type="ECO:0000256" key="1">
    <source>
        <dbReference type="ARBA" id="ARBA00004225"/>
    </source>
</evidence>
<evidence type="ECO:0000256" key="8">
    <source>
        <dbReference type="ARBA" id="ARBA00023136"/>
    </source>
</evidence>
<feature type="repeat" description="Solcar" evidence="9">
    <location>
        <begin position="5"/>
        <end position="93"/>
    </location>
</feature>
<dbReference type="GO" id="GO:0031966">
    <property type="term" value="C:mitochondrial membrane"/>
    <property type="evidence" value="ECO:0007669"/>
    <property type="project" value="UniProtKB-SubCell"/>
</dbReference>
<dbReference type="Pfam" id="PF00153">
    <property type="entry name" value="Mito_carr"/>
    <property type="match status" value="4"/>
</dbReference>
<dbReference type="SUPFAM" id="SSF103506">
    <property type="entry name" value="Mitochondrial carrier"/>
    <property type="match status" value="1"/>
</dbReference>
<keyword evidence="8 9" id="KW-0472">Membrane</keyword>
<dbReference type="InterPro" id="IPR018108">
    <property type="entry name" value="MCP_transmembrane"/>
</dbReference>
<dbReference type="PANTHER" id="PTHR45624">
    <property type="entry name" value="MITOCHONDRIAL BASIC AMINO ACIDS TRANSPORTER-RELATED"/>
    <property type="match status" value="1"/>
</dbReference>
<dbReference type="PANTHER" id="PTHR45624:SF31">
    <property type="entry name" value="MITOCHONDRIAL ORNITHINE TRANSPORTER 1"/>
    <property type="match status" value="1"/>
</dbReference>
<evidence type="ECO:0000256" key="9">
    <source>
        <dbReference type="PROSITE-ProRule" id="PRU00282"/>
    </source>
</evidence>
<comment type="similarity">
    <text evidence="2 10">Belongs to the mitochondrial carrier (TC 2.A.29) family.</text>
</comment>
<evidence type="ECO:0000256" key="4">
    <source>
        <dbReference type="ARBA" id="ARBA00022692"/>
    </source>
</evidence>
<dbReference type="STRING" id="5217.A0A4Q1BSJ4"/>
<keyword evidence="7" id="KW-0496">Mitochondrion</keyword>
<comment type="caution">
    <text evidence="12">The sequence shown here is derived from an EMBL/GenBank/DDBJ whole genome shotgun (WGS) entry which is preliminary data.</text>
</comment>
<dbReference type="InterPro" id="IPR050567">
    <property type="entry name" value="Mitochondrial_Carrier"/>
</dbReference>
<feature type="repeat" description="Solcar" evidence="9">
    <location>
        <begin position="278"/>
        <end position="367"/>
    </location>
</feature>
<feature type="repeat" description="Solcar" evidence="9">
    <location>
        <begin position="112"/>
        <end position="251"/>
    </location>
</feature>
<reference evidence="12 13" key="1">
    <citation type="submission" date="2016-06" db="EMBL/GenBank/DDBJ databases">
        <title>Evolution of pathogenesis and genome organization in the Tremellales.</title>
        <authorList>
            <person name="Cuomo C."/>
            <person name="Litvintseva A."/>
            <person name="Heitman J."/>
            <person name="Chen Y."/>
            <person name="Sun S."/>
            <person name="Springer D."/>
            <person name="Dromer F."/>
            <person name="Young S."/>
            <person name="Zeng Q."/>
            <person name="Chapman S."/>
            <person name="Gujja S."/>
            <person name="Saif S."/>
            <person name="Birren B."/>
        </authorList>
    </citation>
    <scope>NUCLEOTIDE SEQUENCE [LARGE SCALE GENOMIC DNA]</scope>
    <source>
        <strain evidence="12 13">ATCC 28783</strain>
    </source>
</reference>
<dbReference type="EMBL" id="SDIL01000013">
    <property type="protein sequence ID" value="RXK40936.1"/>
    <property type="molecule type" value="Genomic_DNA"/>
</dbReference>
<proteinExistence type="inferred from homology"/>
<dbReference type="GO" id="GO:1990575">
    <property type="term" value="P:mitochondrial L-ornithine transmembrane transport"/>
    <property type="evidence" value="ECO:0007669"/>
    <property type="project" value="TreeGrafter"/>
</dbReference>
<keyword evidence="4 9" id="KW-0812">Transmembrane</keyword>
<dbReference type="Gene3D" id="1.50.40.10">
    <property type="entry name" value="Mitochondrial carrier domain"/>
    <property type="match status" value="2"/>
</dbReference>
<evidence type="ECO:0000256" key="7">
    <source>
        <dbReference type="ARBA" id="ARBA00023128"/>
    </source>
</evidence>
<gene>
    <name evidence="12" type="ORF">M231_01784</name>
</gene>
<dbReference type="InterPro" id="IPR023395">
    <property type="entry name" value="MCP_dom_sf"/>
</dbReference>
<comment type="subcellular location">
    <subcellularLocation>
        <location evidence="1">Mitochondrion membrane</location>
        <topology evidence="1">Multi-pass membrane protein</topology>
    </subcellularLocation>
</comment>
<accession>A0A4Q1BSJ4</accession>
<dbReference type="Proteomes" id="UP000289152">
    <property type="component" value="Unassembled WGS sequence"/>
</dbReference>
<evidence type="ECO:0000256" key="10">
    <source>
        <dbReference type="RuleBase" id="RU000488"/>
    </source>
</evidence>
<dbReference type="VEuPathDB" id="FungiDB:TREMEDRAFT_37599"/>
<evidence type="ECO:0000256" key="11">
    <source>
        <dbReference type="SAM" id="MobiDB-lite"/>
    </source>
</evidence>
<feature type="compositionally biased region" description="Low complexity" evidence="11">
    <location>
        <begin position="183"/>
        <end position="193"/>
    </location>
</feature>